<keyword evidence="10" id="KW-1133">Transmembrane helix</keyword>
<sequence>MHARSGVLFKQIMHKPFPAPNPSKVPFFKRKFKNMGRLTTRVRLLPNAFFLIAVWFWLAILVTKISSSSEIRSTYVVHMDKSLMPYPFASHKQWYSTIIGAIKSSSTPSIIHTYDHAMHGFSASLTQDELESLKKTPGFLLASDEKTCVLDTTHTPEFISLNLFNGLWPASDYGQDIIIGVVDSGIWPESESFKVDRISRVVPSKWNGTCTAAGDDFPSSLCNDKLIGARFFNEGFIAANPNVPVAGINSTRDTVGHGTATASVAAGNFVGCASYFSYAKGTAKGTAPYSRIAAYKVAWGADNSVAYSSDILAGIDQAIVDGVDVLLVPIGCNNLKIYEDPILIGSFAATKNGIVVSTSAGNEGTPTNNTIHNAIPWAITVAAGTVDRWFAGTVTLGNKETFTGWTLYPTNALKRNSTLVYSTTLSACNSSALFTNVTVGTVVVCDNTWPIRDQIWNVNAASDRVGGAIFITNDLNIQEKDYGKFPFPAVVIDSSSISSQDLIKYASNSSNNPSVTISFQQTLLNTAPAPAATSFTSRGPSPYYPRVLKPDILAPGSQVLAAWPENLPAAQIGSINLSLSSDFNILSGTSIAAAHVAGVTALLKAVYPKWSPAAIRSAVMTTANQRDNTGSLIRDNGIGSGSEPASPLAIGSGQINASRALDPGFVYDIGTQDYINLLCSLEELNRTQIDTIVGGNYNCYHFVDLNYPSFILLHHGEESNVTQKIFDRTVTNVGPASATYKATVTVPQELSVQVIPDTLEFSEQGQNITFRVDVTFNRDNEDVVFGELVWVEQNGTRTVRSPIVTAQDISPRVRRKPVLPPAEWRATL</sequence>
<organism evidence="14 15">
    <name type="scientific">Parasponia andersonii</name>
    <name type="common">Sponia andersonii</name>
    <dbReference type="NCBI Taxonomy" id="3476"/>
    <lineage>
        <taxon>Eukaryota</taxon>
        <taxon>Viridiplantae</taxon>
        <taxon>Streptophyta</taxon>
        <taxon>Embryophyta</taxon>
        <taxon>Tracheophyta</taxon>
        <taxon>Spermatophyta</taxon>
        <taxon>Magnoliopsida</taxon>
        <taxon>eudicotyledons</taxon>
        <taxon>Gunneridae</taxon>
        <taxon>Pentapetalae</taxon>
        <taxon>rosids</taxon>
        <taxon>fabids</taxon>
        <taxon>Rosales</taxon>
        <taxon>Cannabaceae</taxon>
        <taxon>Parasponia</taxon>
    </lineage>
</organism>
<dbReference type="SUPFAM" id="SSF52743">
    <property type="entry name" value="Subtilisin-like"/>
    <property type="match status" value="1"/>
</dbReference>
<dbReference type="PANTHER" id="PTHR10795">
    <property type="entry name" value="PROPROTEIN CONVERTASE SUBTILISIN/KEXIN"/>
    <property type="match status" value="1"/>
</dbReference>
<dbReference type="InterPro" id="IPR045051">
    <property type="entry name" value="SBT"/>
</dbReference>
<keyword evidence="6 9" id="KW-0378">Hydrolase</keyword>
<feature type="active site" description="Charge relay system" evidence="8 9">
    <location>
        <position position="590"/>
    </location>
</feature>
<evidence type="ECO:0000259" key="12">
    <source>
        <dbReference type="Pfam" id="PF05922"/>
    </source>
</evidence>
<dbReference type="PROSITE" id="PS51892">
    <property type="entry name" value="SUBTILASE"/>
    <property type="match status" value="1"/>
</dbReference>
<comment type="similarity">
    <text evidence="2 9">Belongs to the peptidase S8 family.</text>
</comment>
<dbReference type="GO" id="GO:0006508">
    <property type="term" value="P:proteolysis"/>
    <property type="evidence" value="ECO:0007669"/>
    <property type="project" value="UniProtKB-KW"/>
</dbReference>
<dbReference type="InterPro" id="IPR036852">
    <property type="entry name" value="Peptidase_S8/S53_dom_sf"/>
</dbReference>
<dbReference type="OrthoDB" id="19448at2759"/>
<dbReference type="InterPro" id="IPR034197">
    <property type="entry name" value="Peptidases_S8_3"/>
</dbReference>
<feature type="domain" description="Inhibitor I9" evidence="12">
    <location>
        <begin position="74"/>
        <end position="139"/>
    </location>
</feature>
<evidence type="ECO:0000256" key="1">
    <source>
        <dbReference type="ARBA" id="ARBA00004613"/>
    </source>
</evidence>
<evidence type="ECO:0000256" key="5">
    <source>
        <dbReference type="ARBA" id="ARBA00022729"/>
    </source>
</evidence>
<evidence type="ECO:0000256" key="7">
    <source>
        <dbReference type="ARBA" id="ARBA00022825"/>
    </source>
</evidence>
<reference evidence="15" key="1">
    <citation type="submission" date="2016-06" db="EMBL/GenBank/DDBJ databases">
        <title>Parallel loss of symbiosis genes in relatives of nitrogen-fixing non-legume Parasponia.</title>
        <authorList>
            <person name="Van Velzen R."/>
            <person name="Holmer R."/>
            <person name="Bu F."/>
            <person name="Rutten L."/>
            <person name="Van Zeijl A."/>
            <person name="Liu W."/>
            <person name="Santuari L."/>
            <person name="Cao Q."/>
            <person name="Sharma T."/>
            <person name="Shen D."/>
            <person name="Roswanjaya Y."/>
            <person name="Wardhani T."/>
            <person name="Kalhor M.S."/>
            <person name="Jansen J."/>
            <person name="Van den Hoogen J."/>
            <person name="Gungor B."/>
            <person name="Hartog M."/>
            <person name="Hontelez J."/>
            <person name="Verver J."/>
            <person name="Yang W.-C."/>
            <person name="Schijlen E."/>
            <person name="Repin R."/>
            <person name="Schilthuizen M."/>
            <person name="Schranz E."/>
            <person name="Heidstra R."/>
            <person name="Miyata K."/>
            <person name="Fedorova E."/>
            <person name="Kohlen W."/>
            <person name="Bisseling T."/>
            <person name="Smit S."/>
            <person name="Geurts R."/>
        </authorList>
    </citation>
    <scope>NUCLEOTIDE SEQUENCE [LARGE SCALE GENOMIC DNA]</scope>
    <source>
        <strain evidence="15">cv. WU1-14</strain>
    </source>
</reference>
<dbReference type="Proteomes" id="UP000237105">
    <property type="component" value="Unassembled WGS sequence"/>
</dbReference>
<keyword evidence="3" id="KW-0964">Secreted</keyword>
<dbReference type="Pfam" id="PF17766">
    <property type="entry name" value="fn3_6"/>
    <property type="match status" value="1"/>
</dbReference>
<feature type="active site" description="Charge relay system" evidence="8 9">
    <location>
        <position position="257"/>
    </location>
</feature>
<dbReference type="Pfam" id="PF00082">
    <property type="entry name" value="Peptidase_S8"/>
    <property type="match status" value="1"/>
</dbReference>
<keyword evidence="10" id="KW-0812">Transmembrane</keyword>
<dbReference type="InterPro" id="IPR015500">
    <property type="entry name" value="Peptidase_S8_subtilisin-rel"/>
</dbReference>
<protein>
    <submittedName>
        <fullName evidence="14">Subtilase</fullName>
    </submittedName>
</protein>
<evidence type="ECO:0000256" key="2">
    <source>
        <dbReference type="ARBA" id="ARBA00011073"/>
    </source>
</evidence>
<dbReference type="GO" id="GO:0005576">
    <property type="term" value="C:extracellular region"/>
    <property type="evidence" value="ECO:0007669"/>
    <property type="project" value="UniProtKB-SubCell"/>
</dbReference>
<dbReference type="Gene3D" id="2.60.40.2310">
    <property type="match status" value="1"/>
</dbReference>
<dbReference type="FunFam" id="3.30.70.80:FF:000003">
    <property type="entry name" value="Subtilisin-like protease SBT1.9"/>
    <property type="match status" value="1"/>
</dbReference>
<gene>
    <name evidence="14" type="primary">PanSBT13</name>
    <name evidence="14" type="ORF">PanWU01x14_032800</name>
</gene>
<comment type="subcellular location">
    <subcellularLocation>
        <location evidence="1">Secreted</location>
    </subcellularLocation>
</comment>
<dbReference type="InterPro" id="IPR000209">
    <property type="entry name" value="Peptidase_S8/S53_dom"/>
</dbReference>
<dbReference type="InterPro" id="IPR010259">
    <property type="entry name" value="S8pro/Inhibitor_I9"/>
</dbReference>
<dbReference type="AlphaFoldDB" id="A0A2P5DTG8"/>
<keyword evidence="5" id="KW-0732">Signal</keyword>
<keyword evidence="10" id="KW-0472">Membrane</keyword>
<evidence type="ECO:0000259" key="11">
    <source>
        <dbReference type="Pfam" id="PF00082"/>
    </source>
</evidence>
<feature type="active site" description="Charge relay system" evidence="8 9">
    <location>
        <position position="183"/>
    </location>
</feature>
<dbReference type="Gene3D" id="3.30.70.80">
    <property type="entry name" value="Peptidase S8 propeptide/proteinase inhibitor I9"/>
    <property type="match status" value="1"/>
</dbReference>
<dbReference type="Gene3D" id="3.50.30.30">
    <property type="match status" value="1"/>
</dbReference>
<keyword evidence="15" id="KW-1185">Reference proteome</keyword>
<evidence type="ECO:0000256" key="8">
    <source>
        <dbReference type="PIRSR" id="PIRSR615500-1"/>
    </source>
</evidence>
<feature type="domain" description="Subtilisin-like protease fibronectin type-III" evidence="13">
    <location>
        <begin position="704"/>
        <end position="804"/>
    </location>
</feature>
<dbReference type="EMBL" id="JXTB01000017">
    <property type="protein sequence ID" value="PON76594.1"/>
    <property type="molecule type" value="Genomic_DNA"/>
</dbReference>
<dbReference type="InterPro" id="IPR037045">
    <property type="entry name" value="S8pro/Inhibitor_I9_sf"/>
</dbReference>
<dbReference type="CDD" id="cd02120">
    <property type="entry name" value="PA_subtilisin_like"/>
    <property type="match status" value="1"/>
</dbReference>
<evidence type="ECO:0000259" key="13">
    <source>
        <dbReference type="Pfam" id="PF17766"/>
    </source>
</evidence>
<proteinExistence type="inferred from homology"/>
<dbReference type="Gene3D" id="3.40.50.200">
    <property type="entry name" value="Peptidase S8/S53 domain"/>
    <property type="match status" value="1"/>
</dbReference>
<name>A0A2P5DTG8_PARAD</name>
<feature type="domain" description="Peptidase S8/S53" evidence="11">
    <location>
        <begin position="174"/>
        <end position="640"/>
    </location>
</feature>
<accession>A0A2P5DTG8</accession>
<dbReference type="PRINTS" id="PR00723">
    <property type="entry name" value="SUBTILISIN"/>
</dbReference>
<dbReference type="Pfam" id="PF05922">
    <property type="entry name" value="Inhibitor_I9"/>
    <property type="match status" value="1"/>
</dbReference>
<dbReference type="CDD" id="cd04852">
    <property type="entry name" value="Peptidases_S8_3"/>
    <property type="match status" value="1"/>
</dbReference>
<comment type="caution">
    <text evidence="14">The sequence shown here is derived from an EMBL/GenBank/DDBJ whole genome shotgun (WGS) entry which is preliminary data.</text>
</comment>
<dbReference type="GO" id="GO:0004252">
    <property type="term" value="F:serine-type endopeptidase activity"/>
    <property type="evidence" value="ECO:0007669"/>
    <property type="project" value="UniProtKB-UniRule"/>
</dbReference>
<evidence type="ECO:0000256" key="6">
    <source>
        <dbReference type="ARBA" id="ARBA00022801"/>
    </source>
</evidence>
<dbReference type="InterPro" id="IPR041469">
    <property type="entry name" value="Subtilisin-like_FN3"/>
</dbReference>
<keyword evidence="4 9" id="KW-0645">Protease</keyword>
<keyword evidence="7 9" id="KW-0720">Serine protease</keyword>
<feature type="transmembrane region" description="Helical" evidence="10">
    <location>
        <begin position="44"/>
        <end position="62"/>
    </location>
</feature>
<evidence type="ECO:0000256" key="10">
    <source>
        <dbReference type="SAM" id="Phobius"/>
    </source>
</evidence>
<evidence type="ECO:0000256" key="3">
    <source>
        <dbReference type="ARBA" id="ARBA00022525"/>
    </source>
</evidence>
<evidence type="ECO:0000256" key="9">
    <source>
        <dbReference type="PROSITE-ProRule" id="PRU01240"/>
    </source>
</evidence>
<evidence type="ECO:0000313" key="15">
    <source>
        <dbReference type="Proteomes" id="UP000237105"/>
    </source>
</evidence>
<evidence type="ECO:0000256" key="4">
    <source>
        <dbReference type="ARBA" id="ARBA00022670"/>
    </source>
</evidence>
<evidence type="ECO:0000313" key="14">
    <source>
        <dbReference type="EMBL" id="PON76594.1"/>
    </source>
</evidence>
<dbReference type="SUPFAM" id="SSF54897">
    <property type="entry name" value="Protease propeptides/inhibitors"/>
    <property type="match status" value="1"/>
</dbReference>